<dbReference type="OrthoDB" id="4552733at2"/>
<gene>
    <name evidence="1" type="ORF">C8E87_7407</name>
</gene>
<dbReference type="EMBL" id="SNWR01000002">
    <property type="protein sequence ID" value="TDO31968.1"/>
    <property type="molecule type" value="Genomic_DNA"/>
</dbReference>
<reference evidence="1 2" key="1">
    <citation type="submission" date="2019-03" db="EMBL/GenBank/DDBJ databases">
        <title>Sequencing the genomes of 1000 actinobacteria strains.</title>
        <authorList>
            <person name="Klenk H.-P."/>
        </authorList>
    </citation>
    <scope>NUCLEOTIDE SEQUENCE [LARGE SCALE GENOMIC DNA]</scope>
    <source>
        <strain evidence="1 2">DSM 43805</strain>
    </source>
</reference>
<evidence type="ECO:0000313" key="2">
    <source>
        <dbReference type="Proteomes" id="UP000294901"/>
    </source>
</evidence>
<sequence length="182" mass="19440">MADDKGGLEARALIAVDGGSWSGLLFDNPVIGLPAALTWACVLPLAPIDGEPATLDLEWLPLPVSDWQSVTGLEVTGASFAEPVEASVRFRGHHRYDRVTVRVTEQDGPRIRITATLAGDLDGLGPDEFTVDAWLAFAGITVQLNDVTSATAALERLAGFVDTTALTEVDDPRGIAFRFQPR</sequence>
<evidence type="ECO:0000313" key="1">
    <source>
        <dbReference type="EMBL" id="TDO31968.1"/>
    </source>
</evidence>
<protein>
    <submittedName>
        <fullName evidence="1">Uncharacterized protein</fullName>
    </submittedName>
</protein>
<comment type="caution">
    <text evidence="1">The sequence shown here is derived from an EMBL/GenBank/DDBJ whole genome shotgun (WGS) entry which is preliminary data.</text>
</comment>
<keyword evidence="2" id="KW-1185">Reference proteome</keyword>
<dbReference type="RefSeq" id="WP_133877999.1">
    <property type="nucleotide sequence ID" value="NZ_BOMD01000044.1"/>
</dbReference>
<proteinExistence type="predicted"/>
<dbReference type="AlphaFoldDB" id="A0A4V3C615"/>
<accession>A0A4V3C615</accession>
<dbReference type="Proteomes" id="UP000294901">
    <property type="component" value="Unassembled WGS sequence"/>
</dbReference>
<name>A0A4V3C615_9ACTN</name>
<organism evidence="1 2">
    <name type="scientific">Paractinoplanes brasiliensis</name>
    <dbReference type="NCBI Taxonomy" id="52695"/>
    <lineage>
        <taxon>Bacteria</taxon>
        <taxon>Bacillati</taxon>
        <taxon>Actinomycetota</taxon>
        <taxon>Actinomycetes</taxon>
        <taxon>Micromonosporales</taxon>
        <taxon>Micromonosporaceae</taxon>
        <taxon>Paractinoplanes</taxon>
    </lineage>
</organism>